<dbReference type="Pfam" id="PF12730">
    <property type="entry name" value="ABC2_membrane_4"/>
    <property type="match status" value="1"/>
</dbReference>
<feature type="transmembrane region" description="Helical" evidence="2">
    <location>
        <begin position="301"/>
        <end position="322"/>
    </location>
</feature>
<dbReference type="PANTHER" id="PTHR37305:SF1">
    <property type="entry name" value="MEMBRANE PROTEIN"/>
    <property type="match status" value="1"/>
</dbReference>
<name>A0ABQ4JD63_9ACTN</name>
<organism evidence="3 4">
    <name type="scientific">Micromonospora qiuiae</name>
    <dbReference type="NCBI Taxonomy" id="502268"/>
    <lineage>
        <taxon>Bacteria</taxon>
        <taxon>Bacillati</taxon>
        <taxon>Actinomycetota</taxon>
        <taxon>Actinomycetes</taxon>
        <taxon>Micromonosporales</taxon>
        <taxon>Micromonosporaceae</taxon>
        <taxon>Micromonospora</taxon>
    </lineage>
</organism>
<accession>A0ABQ4JD63</accession>
<gene>
    <name evidence="3" type="ORF">Vqi01_32640</name>
</gene>
<protein>
    <submittedName>
        <fullName evidence="3">ABC transporter permease</fullName>
    </submittedName>
</protein>
<sequence length="331" mass="34328">MMAGSTVGPTRDGDEPAKSETPSGAVSSGSAPSGTVPSGTASPGAGVAPSGAAAGYRPSRTLPFGAEFRRQAARRRTQLALGFMALLPLIILIAFQFGSEEEEPGRGEFGSLVSLATSGGLNFTLFSLFVSASFLLVVVVALFFGDTVASEASWGSLRYLLSIPVPRARLLAIKLLVALTYSALALLLLAGTALLIGTLRYGWSPLRSTVAAQLEPGAGLLRLLAVLGYLAVVLLVVAGLAFLLSVVTDAALGAVGGAVLLWILSSILDQITALGAIRSFLPTHYSAAWLGLLSTPVQADDIVRGTISAISYATLFWGLAFWRFTRKDIVS</sequence>
<feature type="transmembrane region" description="Helical" evidence="2">
    <location>
        <begin position="175"/>
        <end position="203"/>
    </location>
</feature>
<feature type="transmembrane region" description="Helical" evidence="2">
    <location>
        <begin position="119"/>
        <end position="144"/>
    </location>
</feature>
<feature type="compositionally biased region" description="Low complexity" evidence="1">
    <location>
        <begin position="21"/>
        <end position="54"/>
    </location>
</feature>
<dbReference type="Proteomes" id="UP000653076">
    <property type="component" value="Unassembled WGS sequence"/>
</dbReference>
<reference evidence="3 4" key="1">
    <citation type="submission" date="2021-01" db="EMBL/GenBank/DDBJ databases">
        <title>Whole genome shotgun sequence of Verrucosispora qiuiae NBRC 106684.</title>
        <authorList>
            <person name="Komaki H."/>
            <person name="Tamura T."/>
        </authorList>
    </citation>
    <scope>NUCLEOTIDE SEQUENCE [LARGE SCALE GENOMIC DNA]</scope>
    <source>
        <strain evidence="3 4">NBRC 106684</strain>
    </source>
</reference>
<feature type="transmembrane region" description="Helical" evidence="2">
    <location>
        <begin position="79"/>
        <end position="99"/>
    </location>
</feature>
<feature type="transmembrane region" description="Helical" evidence="2">
    <location>
        <begin position="223"/>
        <end position="247"/>
    </location>
</feature>
<evidence type="ECO:0000256" key="2">
    <source>
        <dbReference type="SAM" id="Phobius"/>
    </source>
</evidence>
<keyword evidence="2" id="KW-0472">Membrane</keyword>
<dbReference type="EMBL" id="BOPC01000043">
    <property type="protein sequence ID" value="GIJ28102.1"/>
    <property type="molecule type" value="Genomic_DNA"/>
</dbReference>
<feature type="region of interest" description="Disordered" evidence="1">
    <location>
        <begin position="1"/>
        <end position="54"/>
    </location>
</feature>
<feature type="transmembrane region" description="Helical" evidence="2">
    <location>
        <begin position="259"/>
        <end position="281"/>
    </location>
</feature>
<comment type="caution">
    <text evidence="3">The sequence shown here is derived from an EMBL/GenBank/DDBJ whole genome shotgun (WGS) entry which is preliminary data.</text>
</comment>
<evidence type="ECO:0000313" key="4">
    <source>
        <dbReference type="Proteomes" id="UP000653076"/>
    </source>
</evidence>
<proteinExistence type="predicted"/>
<dbReference type="PANTHER" id="PTHR37305">
    <property type="entry name" value="INTEGRAL MEMBRANE PROTEIN-RELATED"/>
    <property type="match status" value="1"/>
</dbReference>
<evidence type="ECO:0000313" key="3">
    <source>
        <dbReference type="EMBL" id="GIJ28102.1"/>
    </source>
</evidence>
<keyword evidence="2" id="KW-0812">Transmembrane</keyword>
<evidence type="ECO:0000256" key="1">
    <source>
        <dbReference type="SAM" id="MobiDB-lite"/>
    </source>
</evidence>
<keyword evidence="2" id="KW-1133">Transmembrane helix</keyword>
<keyword evidence="4" id="KW-1185">Reference proteome</keyword>